<dbReference type="EMBL" id="AGNK02004440">
    <property type="status" value="NOT_ANNOTATED_CDS"/>
    <property type="molecule type" value="Genomic_DNA"/>
</dbReference>
<reference evidence="2" key="1">
    <citation type="journal article" date="2012" name="Nat. Biotechnol.">
        <title>Reference genome sequence of the model plant Setaria.</title>
        <authorList>
            <person name="Bennetzen J.L."/>
            <person name="Schmutz J."/>
            <person name="Wang H."/>
            <person name="Percifield R."/>
            <person name="Hawkins J."/>
            <person name="Pontaroli A.C."/>
            <person name="Estep M."/>
            <person name="Feng L."/>
            <person name="Vaughn J.N."/>
            <person name="Grimwood J."/>
            <person name="Jenkins J."/>
            <person name="Barry K."/>
            <person name="Lindquist E."/>
            <person name="Hellsten U."/>
            <person name="Deshpande S."/>
            <person name="Wang X."/>
            <person name="Wu X."/>
            <person name="Mitros T."/>
            <person name="Triplett J."/>
            <person name="Yang X."/>
            <person name="Ye C.Y."/>
            <person name="Mauro-Herrera M."/>
            <person name="Wang L."/>
            <person name="Li P."/>
            <person name="Sharma M."/>
            <person name="Sharma R."/>
            <person name="Ronald P.C."/>
            <person name="Panaud O."/>
            <person name="Kellogg E.A."/>
            <person name="Brutnell T.P."/>
            <person name="Doust A.N."/>
            <person name="Tuskan G.A."/>
            <person name="Rokhsar D."/>
            <person name="Devos K.M."/>
        </authorList>
    </citation>
    <scope>NUCLEOTIDE SEQUENCE [LARGE SCALE GENOMIC DNA]</scope>
    <source>
        <strain evidence="2">cv. Yugu1</strain>
    </source>
</reference>
<protein>
    <submittedName>
        <fullName evidence="1">Uncharacterized protein</fullName>
    </submittedName>
</protein>
<evidence type="ECO:0000313" key="1">
    <source>
        <dbReference type="EnsemblPlants" id="KQK98221"/>
    </source>
</evidence>
<organism evidence="1 2">
    <name type="scientific">Setaria italica</name>
    <name type="common">Foxtail millet</name>
    <name type="synonym">Panicum italicum</name>
    <dbReference type="NCBI Taxonomy" id="4555"/>
    <lineage>
        <taxon>Eukaryota</taxon>
        <taxon>Viridiplantae</taxon>
        <taxon>Streptophyta</taxon>
        <taxon>Embryophyta</taxon>
        <taxon>Tracheophyta</taxon>
        <taxon>Spermatophyta</taxon>
        <taxon>Magnoliopsida</taxon>
        <taxon>Liliopsida</taxon>
        <taxon>Poales</taxon>
        <taxon>Poaceae</taxon>
        <taxon>PACMAD clade</taxon>
        <taxon>Panicoideae</taxon>
        <taxon>Panicodae</taxon>
        <taxon>Paniceae</taxon>
        <taxon>Cenchrinae</taxon>
        <taxon>Setaria</taxon>
    </lineage>
</organism>
<dbReference type="InParanoid" id="K3YBK5"/>
<accession>K3YBK5</accession>
<name>K3YBK5_SETIT</name>
<sequence length="56" mass="6295">MSLNKMLYCFNHKLYEPEDKMISMSCTSLGWLSCTTMAIVACEELCDIYVGSGVHP</sequence>
<dbReference type="EnsemblPlants" id="KQK98221">
    <property type="protein sequence ID" value="KQK98221"/>
    <property type="gene ID" value="SETIT_011599mg"/>
</dbReference>
<evidence type="ECO:0000313" key="2">
    <source>
        <dbReference type="Proteomes" id="UP000004995"/>
    </source>
</evidence>
<reference evidence="1" key="2">
    <citation type="submission" date="2018-08" db="UniProtKB">
        <authorList>
            <consortium name="EnsemblPlants"/>
        </authorList>
    </citation>
    <scope>IDENTIFICATION</scope>
    <source>
        <strain evidence="1">Yugu1</strain>
    </source>
</reference>
<dbReference type="PROSITE" id="PS51257">
    <property type="entry name" value="PROKAR_LIPOPROTEIN"/>
    <property type="match status" value="1"/>
</dbReference>
<dbReference type="Gramene" id="KQK98221">
    <property type="protein sequence ID" value="KQK98221"/>
    <property type="gene ID" value="SETIT_011599mg"/>
</dbReference>
<proteinExistence type="predicted"/>
<dbReference type="HOGENOM" id="CLU_3017879_0_0_1"/>
<keyword evidence="2" id="KW-1185">Reference proteome</keyword>
<dbReference type="Proteomes" id="UP000004995">
    <property type="component" value="Unassembled WGS sequence"/>
</dbReference>
<dbReference type="AlphaFoldDB" id="K3YBK5"/>